<evidence type="ECO:0000313" key="1">
    <source>
        <dbReference type="EMBL" id="AWX45033.1"/>
    </source>
</evidence>
<protein>
    <recommendedName>
        <fullName evidence="3">DinB family protein</fullName>
    </recommendedName>
</protein>
<dbReference type="Proteomes" id="UP000248536">
    <property type="component" value="Chromosome"/>
</dbReference>
<evidence type="ECO:0000313" key="2">
    <source>
        <dbReference type="Proteomes" id="UP000248536"/>
    </source>
</evidence>
<reference evidence="1 2" key="1">
    <citation type="submission" date="2018-06" db="EMBL/GenBank/DDBJ databases">
        <title>Spongiibacterium sp. HME9304 Genome sequencing and assembly.</title>
        <authorList>
            <person name="Kang H."/>
            <person name="Kim H."/>
            <person name="Joh K."/>
        </authorList>
    </citation>
    <scope>NUCLEOTIDE SEQUENCE [LARGE SCALE GENOMIC DNA]</scope>
    <source>
        <strain evidence="1 2">HME9304</strain>
    </source>
</reference>
<name>A0A2Z4LTD6_9FLAO</name>
<dbReference type="InterPro" id="IPR034660">
    <property type="entry name" value="DinB/YfiT-like"/>
</dbReference>
<proteinExistence type="predicted"/>
<accession>A0A2Z4LTD6</accession>
<dbReference type="SUPFAM" id="SSF109854">
    <property type="entry name" value="DinB/YfiT-like putative metalloenzymes"/>
    <property type="match status" value="1"/>
</dbReference>
<keyword evidence="2" id="KW-1185">Reference proteome</keyword>
<dbReference type="KEGG" id="spon:HME9304_02041"/>
<dbReference type="OrthoDB" id="980090at2"/>
<dbReference type="RefSeq" id="WP_112378457.1">
    <property type="nucleotide sequence ID" value="NZ_CP030104.1"/>
</dbReference>
<dbReference type="Gene3D" id="1.20.120.450">
    <property type="entry name" value="dinb family like domain"/>
    <property type="match status" value="1"/>
</dbReference>
<dbReference type="EMBL" id="CP030104">
    <property type="protein sequence ID" value="AWX45033.1"/>
    <property type="molecule type" value="Genomic_DNA"/>
</dbReference>
<gene>
    <name evidence="1" type="ORF">HME9304_02041</name>
</gene>
<dbReference type="AlphaFoldDB" id="A0A2Z4LTD6"/>
<sequence length="151" mass="17766">MNSSEEDIRNSLKSLNRTVEELIYFFSQDFDFTKRINTHWNAKDILGHLVFWQESFERNLRCVATGVEPKVLKGKLSEVNKQSVDSTRDVDIDMLINRLKKAQTSIQKNILNTSVFLIPYKKGSRDYSRLEHLKIVDAHIKKHLKQLKKYI</sequence>
<organism evidence="1 2">
    <name type="scientific">Flagellimonas maritima</name>
    <dbReference type="NCBI Taxonomy" id="1383885"/>
    <lineage>
        <taxon>Bacteria</taxon>
        <taxon>Pseudomonadati</taxon>
        <taxon>Bacteroidota</taxon>
        <taxon>Flavobacteriia</taxon>
        <taxon>Flavobacteriales</taxon>
        <taxon>Flavobacteriaceae</taxon>
        <taxon>Flagellimonas</taxon>
    </lineage>
</organism>
<evidence type="ECO:0008006" key="3">
    <source>
        <dbReference type="Google" id="ProtNLM"/>
    </source>
</evidence>